<dbReference type="AlphaFoldDB" id="A0A081C197"/>
<keyword evidence="2" id="KW-1185">Reference proteome</keyword>
<gene>
    <name evidence="1" type="ORF">U27_05326</name>
</gene>
<dbReference type="GO" id="GO:0008768">
    <property type="term" value="F:UDP-sugar diphosphatase activity"/>
    <property type="evidence" value="ECO:0007669"/>
    <property type="project" value="TreeGrafter"/>
</dbReference>
<dbReference type="STRING" id="1499967.U27_05326"/>
<reference evidence="1" key="1">
    <citation type="journal article" date="2015" name="PeerJ">
        <title>First genomic representation of candidate bacterial phylum KSB3 points to enhanced environmental sensing as a trigger of wastewater bulking.</title>
        <authorList>
            <person name="Sekiguchi Y."/>
            <person name="Ohashi A."/>
            <person name="Parks D.H."/>
            <person name="Yamauchi T."/>
            <person name="Tyson G.W."/>
            <person name="Hugenholtz P."/>
        </authorList>
    </citation>
    <scope>NUCLEOTIDE SEQUENCE [LARGE SCALE GENOMIC DNA]</scope>
</reference>
<dbReference type="eggNOG" id="COG0737">
    <property type="taxonomic scope" value="Bacteria"/>
</dbReference>
<dbReference type="PANTHER" id="PTHR11575:SF24">
    <property type="entry name" value="5'-NUCLEOTIDASE"/>
    <property type="match status" value="1"/>
</dbReference>
<dbReference type="InterPro" id="IPR006179">
    <property type="entry name" value="5_nucleotidase/apyrase"/>
</dbReference>
<dbReference type="EMBL" id="DF820467">
    <property type="protein sequence ID" value="GAK58352.1"/>
    <property type="molecule type" value="Genomic_DNA"/>
</dbReference>
<dbReference type="Proteomes" id="UP000030661">
    <property type="component" value="Unassembled WGS sequence"/>
</dbReference>
<dbReference type="GO" id="GO:0030288">
    <property type="term" value="C:outer membrane-bounded periplasmic space"/>
    <property type="evidence" value="ECO:0007669"/>
    <property type="project" value="TreeGrafter"/>
</dbReference>
<organism evidence="1">
    <name type="scientific">Vecturithrix granuli</name>
    <dbReference type="NCBI Taxonomy" id="1499967"/>
    <lineage>
        <taxon>Bacteria</taxon>
        <taxon>Candidatus Moduliflexota</taxon>
        <taxon>Candidatus Vecturitrichia</taxon>
        <taxon>Candidatus Vecturitrichales</taxon>
        <taxon>Candidatus Vecturitrichaceae</taxon>
        <taxon>Candidatus Vecturithrix</taxon>
    </lineage>
</organism>
<dbReference type="GO" id="GO:0009166">
    <property type="term" value="P:nucleotide catabolic process"/>
    <property type="evidence" value="ECO:0007669"/>
    <property type="project" value="InterPro"/>
</dbReference>
<evidence type="ECO:0000313" key="2">
    <source>
        <dbReference type="Proteomes" id="UP000030661"/>
    </source>
</evidence>
<dbReference type="PANTHER" id="PTHR11575">
    <property type="entry name" value="5'-NUCLEOTIDASE-RELATED"/>
    <property type="match status" value="1"/>
</dbReference>
<dbReference type="SUPFAM" id="SSF56300">
    <property type="entry name" value="Metallo-dependent phosphatases"/>
    <property type="match status" value="1"/>
</dbReference>
<dbReference type="HOGENOM" id="CLU_1966219_0_0_0"/>
<protein>
    <submittedName>
        <fullName evidence="1">Uncharacterized protein</fullName>
    </submittedName>
</protein>
<name>A0A081C197_VECG1</name>
<evidence type="ECO:0000313" key="1">
    <source>
        <dbReference type="EMBL" id="GAK58352.1"/>
    </source>
</evidence>
<dbReference type="Gene3D" id="3.60.21.10">
    <property type="match status" value="1"/>
</dbReference>
<sequence>MKMLGYDAMTLGDLEFTGPREILMQQREWAGFPFLSANVIKKQTGELLVDRYIIKEFDGLQVAIFGLTLEEISVLGDHGYIGDLEFRSVIETAQDLVPKLRAEADLVIGLPHIGCHETAGVGYRNPG</sequence>
<accession>A0A081C197</accession>
<proteinExistence type="predicted"/>
<dbReference type="InterPro" id="IPR029052">
    <property type="entry name" value="Metallo-depent_PP-like"/>
</dbReference>
<dbReference type="GO" id="GO:0008253">
    <property type="term" value="F:5'-nucleotidase activity"/>
    <property type="evidence" value="ECO:0007669"/>
    <property type="project" value="TreeGrafter"/>
</dbReference>